<protein>
    <recommendedName>
        <fullName evidence="9">Major facilitator superfamily (MFS) profile domain-containing protein</fullName>
    </recommendedName>
</protein>
<keyword evidence="3 8" id="KW-0812">Transmembrane</keyword>
<dbReference type="FunFam" id="1.20.1250.20:FF:000011">
    <property type="entry name" value="MFS multidrug transporter, putative"/>
    <property type="match status" value="1"/>
</dbReference>
<evidence type="ECO:0000256" key="7">
    <source>
        <dbReference type="SAM" id="MobiDB-lite"/>
    </source>
</evidence>
<feature type="compositionally biased region" description="Polar residues" evidence="7">
    <location>
        <begin position="1"/>
        <end position="12"/>
    </location>
</feature>
<dbReference type="InterPro" id="IPR036259">
    <property type="entry name" value="MFS_trans_sf"/>
</dbReference>
<dbReference type="Proteomes" id="UP001175261">
    <property type="component" value="Unassembled WGS sequence"/>
</dbReference>
<feature type="transmembrane region" description="Helical" evidence="8">
    <location>
        <begin position="346"/>
        <end position="368"/>
    </location>
</feature>
<comment type="subcellular location">
    <subcellularLocation>
        <location evidence="1">Membrane</location>
        <topology evidence="1">Multi-pass membrane protein</topology>
    </subcellularLocation>
</comment>
<feature type="domain" description="Major facilitator superfamily (MFS) profile" evidence="9">
    <location>
        <begin position="79"/>
        <end position="508"/>
    </location>
</feature>
<feature type="transmembrane region" description="Helical" evidence="8">
    <location>
        <begin position="481"/>
        <end position="502"/>
    </location>
</feature>
<evidence type="ECO:0000313" key="10">
    <source>
        <dbReference type="EMBL" id="KAK0385588.1"/>
    </source>
</evidence>
<feature type="transmembrane region" description="Helical" evidence="8">
    <location>
        <begin position="389"/>
        <end position="408"/>
    </location>
</feature>
<feature type="transmembrane region" description="Helical" evidence="8">
    <location>
        <begin position="309"/>
        <end position="334"/>
    </location>
</feature>
<evidence type="ECO:0000256" key="4">
    <source>
        <dbReference type="ARBA" id="ARBA00022989"/>
    </source>
</evidence>
<evidence type="ECO:0000256" key="8">
    <source>
        <dbReference type="SAM" id="Phobius"/>
    </source>
</evidence>
<dbReference type="Gene3D" id="1.20.1250.20">
    <property type="entry name" value="MFS general substrate transporter like domains"/>
    <property type="match status" value="1"/>
</dbReference>
<feature type="transmembrane region" description="Helical" evidence="8">
    <location>
        <begin position="204"/>
        <end position="222"/>
    </location>
</feature>
<dbReference type="Pfam" id="PF07690">
    <property type="entry name" value="MFS_1"/>
    <property type="match status" value="1"/>
</dbReference>
<evidence type="ECO:0000256" key="2">
    <source>
        <dbReference type="ARBA" id="ARBA00008335"/>
    </source>
</evidence>
<dbReference type="InterPro" id="IPR020846">
    <property type="entry name" value="MFS_dom"/>
</dbReference>
<dbReference type="PANTHER" id="PTHR23502">
    <property type="entry name" value="MAJOR FACILITATOR SUPERFAMILY"/>
    <property type="match status" value="1"/>
</dbReference>
<dbReference type="AlphaFoldDB" id="A0AA39GF69"/>
<dbReference type="EMBL" id="JAPDFR010000006">
    <property type="protein sequence ID" value="KAK0385588.1"/>
    <property type="molecule type" value="Genomic_DNA"/>
</dbReference>
<feature type="region of interest" description="Disordered" evidence="7">
    <location>
        <begin position="40"/>
        <end position="59"/>
    </location>
</feature>
<comment type="similarity">
    <text evidence="2">Belongs to the major facilitator superfamily.</text>
</comment>
<proteinExistence type="inferred from homology"/>
<dbReference type="PANTHER" id="PTHR23502:SF68">
    <property type="entry name" value="MULTIDRUG TRANSPORTER, PUTATIVE (AFU_ORTHOLOGUE AFUA_3G01120)-RELATED"/>
    <property type="match status" value="1"/>
</dbReference>
<dbReference type="GO" id="GO:0022857">
    <property type="term" value="F:transmembrane transporter activity"/>
    <property type="evidence" value="ECO:0007669"/>
    <property type="project" value="InterPro"/>
</dbReference>
<dbReference type="CDD" id="cd17323">
    <property type="entry name" value="MFS_Tpo1_MDR_like"/>
    <property type="match status" value="1"/>
</dbReference>
<feature type="transmembrane region" description="Helical" evidence="8">
    <location>
        <begin position="77"/>
        <end position="98"/>
    </location>
</feature>
<evidence type="ECO:0000256" key="3">
    <source>
        <dbReference type="ARBA" id="ARBA00022692"/>
    </source>
</evidence>
<keyword evidence="5 8" id="KW-0472">Membrane</keyword>
<feature type="transmembrane region" description="Helical" evidence="8">
    <location>
        <begin position="420"/>
        <end position="441"/>
    </location>
</feature>
<feature type="transmembrane region" description="Helical" evidence="8">
    <location>
        <begin position="144"/>
        <end position="163"/>
    </location>
</feature>
<feature type="transmembrane region" description="Helical" evidence="8">
    <location>
        <begin position="448"/>
        <end position="469"/>
    </location>
</feature>
<dbReference type="SUPFAM" id="SSF103473">
    <property type="entry name" value="MFS general substrate transporter"/>
    <property type="match status" value="1"/>
</dbReference>
<name>A0AA39GF69_SARSR</name>
<reference evidence="10" key="1">
    <citation type="submission" date="2022-10" db="EMBL/GenBank/DDBJ databases">
        <title>Determination and structural analysis of whole genome sequence of Sarocladium strictum F4-1.</title>
        <authorList>
            <person name="Hu L."/>
            <person name="Jiang Y."/>
        </authorList>
    </citation>
    <scope>NUCLEOTIDE SEQUENCE</scope>
    <source>
        <strain evidence="10">F4-1</strain>
    </source>
</reference>
<dbReference type="PROSITE" id="PS50850">
    <property type="entry name" value="MFS"/>
    <property type="match status" value="1"/>
</dbReference>
<feature type="transmembrane region" description="Helical" evidence="8">
    <location>
        <begin position="118"/>
        <end position="137"/>
    </location>
</feature>
<dbReference type="InterPro" id="IPR011701">
    <property type="entry name" value="MFS"/>
</dbReference>
<evidence type="ECO:0000259" key="9">
    <source>
        <dbReference type="PROSITE" id="PS50850"/>
    </source>
</evidence>
<accession>A0AA39GF69</accession>
<keyword evidence="4 8" id="KW-1133">Transmembrane helix</keyword>
<evidence type="ECO:0000313" key="11">
    <source>
        <dbReference type="Proteomes" id="UP001175261"/>
    </source>
</evidence>
<sequence>MSSETTSHSSAGLQAREQLKASTTASEKECVATPFDQDLESGESVKCQGNVTDPDVVDWDGPDDPENPMNWPQHRKVINIGLISLFTLLTPLASSIFAPAVDLVMDDFNNTSQELASFIVSIFLLGYCFGPLIIAPLSEVQGRVRLYHVCNILFVVWTIAGALSPNIAALLAFRFLAGLAGSCPLAIGAGTIADMTPQADRGKYMAAWIFGPIWGPIIGPVAGGYLSEALGWRWSFWLVAIVTGAAIIASLFLLKESYAAVILQRKTVHLQQETGNTKLRSKLDSNLTKKEIFSLAIFRPIKMLFCSPVTFIMALYLAFTYGQVYTLLTALGFVFDTAYGFNTGEIGLTFLGFGIGSVIGLGIVGVCSDRLMKYLVKRNGGKALPKYRLPFCLLGGILTPVGLLWFGWTADQRSQWMVPIIGTGVFGVGAIFTMTSVQTYLVDSFEQYAASAIAANMVFRSLVGALLPLSGRKLFESLGIGWGNSLLAFIGIALIPFPLALYEYGERIRHKTLFGVRL</sequence>
<feature type="region of interest" description="Disordered" evidence="7">
    <location>
        <begin position="1"/>
        <end position="27"/>
    </location>
</feature>
<keyword evidence="11" id="KW-1185">Reference proteome</keyword>
<evidence type="ECO:0000256" key="6">
    <source>
        <dbReference type="ARBA" id="ARBA00023180"/>
    </source>
</evidence>
<feature type="transmembrane region" description="Helical" evidence="8">
    <location>
        <begin position="234"/>
        <end position="254"/>
    </location>
</feature>
<gene>
    <name evidence="10" type="ORF">NLU13_6766</name>
</gene>
<evidence type="ECO:0000256" key="1">
    <source>
        <dbReference type="ARBA" id="ARBA00004141"/>
    </source>
</evidence>
<dbReference type="GO" id="GO:0016020">
    <property type="term" value="C:membrane"/>
    <property type="evidence" value="ECO:0007669"/>
    <property type="project" value="UniProtKB-SubCell"/>
</dbReference>
<evidence type="ECO:0000256" key="5">
    <source>
        <dbReference type="ARBA" id="ARBA00023136"/>
    </source>
</evidence>
<feature type="transmembrane region" description="Helical" evidence="8">
    <location>
        <begin position="169"/>
        <end position="192"/>
    </location>
</feature>
<organism evidence="10 11">
    <name type="scientific">Sarocladium strictum</name>
    <name type="common">Black bundle disease fungus</name>
    <name type="synonym">Acremonium strictum</name>
    <dbReference type="NCBI Taxonomy" id="5046"/>
    <lineage>
        <taxon>Eukaryota</taxon>
        <taxon>Fungi</taxon>
        <taxon>Dikarya</taxon>
        <taxon>Ascomycota</taxon>
        <taxon>Pezizomycotina</taxon>
        <taxon>Sordariomycetes</taxon>
        <taxon>Hypocreomycetidae</taxon>
        <taxon>Hypocreales</taxon>
        <taxon>Sarocladiaceae</taxon>
        <taxon>Sarocladium</taxon>
    </lineage>
</organism>
<comment type="caution">
    <text evidence="10">The sequence shown here is derived from an EMBL/GenBank/DDBJ whole genome shotgun (WGS) entry which is preliminary data.</text>
</comment>
<keyword evidence="6" id="KW-0325">Glycoprotein</keyword>